<dbReference type="InterPro" id="IPR001193">
    <property type="entry name" value="MBTPS2"/>
</dbReference>
<gene>
    <name evidence="12" type="ORF">PSYICH_LOCUS14659</name>
</gene>
<evidence type="ECO:0000313" key="12">
    <source>
        <dbReference type="EMBL" id="CAH1114137.1"/>
    </source>
</evidence>
<dbReference type="AlphaFoldDB" id="A0A9P0D4J4"/>
<feature type="transmembrane region" description="Helical" evidence="10">
    <location>
        <begin position="6"/>
        <end position="24"/>
    </location>
</feature>
<sequence>MDITTSLIVIAFIYGIFLFLDNFFKSCAHYPYIKFLEGTGFKIQFLTIKWQTKAFNRTIIRWGNSRLSFFNIWFNLGLYASLILVPIAVIMLLYSVFQNFITKKQQHILLEPVIPGLNLPASELGYYSGTLIVASIVHELGHALAAVLDDVNLIEVGANIFFILPVAYVNLSTEKLFNLEGKKTLRIMCAGIWHNIVLSVIGIMLYCLLPVIFSMIFHVNRGITITQIAKNSPILGPRGLVSGDTVFRINDCEVSDENSWYTCLNQVKDHQTGFCIDPKLVHSLDESIPLKYSVNGNLDCCDGTKSENICFEYLDSNDDGILELPSHVCLPGRKVVEESPTICTQSPHICPNNRYCFRPILSNFTYLIKLSCKDKLVVYLGYPIDISRSIEVSSYIPNLVFKTTDVPDIMTKFIKYLTIISFGLALVNVMPLSYMDGQYIMEIIVYMLLREKLGNKKCKLIVATITTFFTLILILHCLYFFYNNFPT</sequence>
<dbReference type="InterPro" id="IPR008915">
    <property type="entry name" value="Peptidase_M50"/>
</dbReference>
<evidence type="ECO:0000259" key="11">
    <source>
        <dbReference type="Pfam" id="PF02163"/>
    </source>
</evidence>
<protein>
    <recommendedName>
        <fullName evidence="4">Membrane-bound transcription factor site-2 protease</fullName>
        <ecNumber evidence="3">3.4.24.85</ecNumber>
    </recommendedName>
    <alternativeName>
        <fullName evidence="8">Endopeptidase S2P</fullName>
    </alternativeName>
</protein>
<evidence type="ECO:0000313" key="13">
    <source>
        <dbReference type="Proteomes" id="UP001153636"/>
    </source>
</evidence>
<dbReference type="PRINTS" id="PR01000">
    <property type="entry name" value="SREBPS2PTASE"/>
</dbReference>
<dbReference type="GO" id="GO:0012505">
    <property type="term" value="C:endomembrane system"/>
    <property type="evidence" value="ECO:0007669"/>
    <property type="project" value="UniProtKB-SubCell"/>
</dbReference>
<evidence type="ECO:0000256" key="2">
    <source>
        <dbReference type="ARBA" id="ARBA00004127"/>
    </source>
</evidence>
<dbReference type="GO" id="GO:0031293">
    <property type="term" value="P:membrane protein intracellular domain proteolysis"/>
    <property type="evidence" value="ECO:0007669"/>
    <property type="project" value="TreeGrafter"/>
</dbReference>
<feature type="domain" description="Peptidase M50" evidence="11">
    <location>
        <begin position="130"/>
        <end position="473"/>
    </location>
</feature>
<dbReference type="GO" id="GO:0005737">
    <property type="term" value="C:cytoplasm"/>
    <property type="evidence" value="ECO:0007669"/>
    <property type="project" value="TreeGrafter"/>
</dbReference>
<dbReference type="PANTHER" id="PTHR13325:SF3">
    <property type="entry name" value="MEMBRANE-BOUND TRANSCRIPTION FACTOR SITE-2 PROTEASE"/>
    <property type="match status" value="1"/>
</dbReference>
<evidence type="ECO:0000256" key="4">
    <source>
        <dbReference type="ARBA" id="ARBA00014400"/>
    </source>
</evidence>
<evidence type="ECO:0000256" key="5">
    <source>
        <dbReference type="ARBA" id="ARBA00022692"/>
    </source>
</evidence>
<feature type="transmembrane region" description="Helical" evidence="10">
    <location>
        <begin position="413"/>
        <end position="434"/>
    </location>
</feature>
<evidence type="ECO:0000256" key="7">
    <source>
        <dbReference type="ARBA" id="ARBA00023136"/>
    </source>
</evidence>
<evidence type="ECO:0000256" key="3">
    <source>
        <dbReference type="ARBA" id="ARBA00012347"/>
    </source>
</evidence>
<feature type="transmembrane region" description="Helical" evidence="10">
    <location>
        <begin position="192"/>
        <end position="217"/>
    </location>
</feature>
<keyword evidence="6 10" id="KW-1133">Transmembrane helix</keyword>
<comment type="catalytic activity">
    <reaction evidence="1">
        <text>Cleaves several transcription factors that are type-2 transmembrane proteins within membrane-spanning domains. Known substrates include sterol regulatory element-binding protein (SREBP) -1, SREBP-2 and forms of the transcriptional activator ATF6. SREBP-2 is cleaved at the site 477-DRSRILL-|-CVLTFLCLSFNPLTSLLQWGGA-505. The residues Asn-Pro, 11 residues distal to the site of cleavage in the membrane-spanning domain, are important for cleavage by S2P endopeptidase. Replacement of either of these residues does not prevent cleavage, but there is no cleavage if both of these residues are replaced.</text>
        <dbReference type="EC" id="3.4.24.85"/>
    </reaction>
</comment>
<keyword evidence="13" id="KW-1185">Reference proteome</keyword>
<evidence type="ECO:0000256" key="1">
    <source>
        <dbReference type="ARBA" id="ARBA00001350"/>
    </source>
</evidence>
<dbReference type="Proteomes" id="UP001153636">
    <property type="component" value="Chromosome 8"/>
</dbReference>
<comment type="function">
    <text evidence="9">Zinc metalloprotease that mediates intramembrane proteolysis of proteins such as ATF6, ATF6B, SREBF1/SREBP1 and SREBF2/SREBP2. Catalyzes the second step in the proteolytic activation of the sterol regulatory element-binding proteins (SREBPs) SREBF1/SREBP1 and SREBF2/SREBP2: cleaves SREBPs within the first transmembrane segment, thereby releasing the N-terminal segment with a portion of the transmembrane segment attached. Mature N-terminal SREBP fragments shuttle to the nucleus and activate gene transcription. Also mediates the second step in the proteolytic activation of the cyclic AMP-dependent transcription factor ATF-6 (ATF6 and ATF6B). Involved in intramembrane proteolysis during bone formation. In astrocytes and osteoblasts, upon DNA damage and ER stress, mediates the second step of the regulated intramembrane proteolytic activation of the transcription factor CREB3L1, leading to the inhibition of cell-cycle progression.</text>
</comment>
<feature type="transmembrane region" description="Helical" evidence="10">
    <location>
        <begin position="76"/>
        <end position="97"/>
    </location>
</feature>
<dbReference type="OrthoDB" id="69989at2759"/>
<accession>A0A9P0D4J4</accession>
<feature type="transmembrane region" description="Helical" evidence="10">
    <location>
        <begin position="460"/>
        <end position="482"/>
    </location>
</feature>
<dbReference type="GO" id="GO:0004222">
    <property type="term" value="F:metalloendopeptidase activity"/>
    <property type="evidence" value="ECO:0007669"/>
    <property type="project" value="InterPro"/>
</dbReference>
<dbReference type="Pfam" id="PF02163">
    <property type="entry name" value="Peptidase_M50"/>
    <property type="match status" value="1"/>
</dbReference>
<comment type="subcellular location">
    <subcellularLocation>
        <location evidence="2">Endomembrane system</location>
        <topology evidence="2">Multi-pass membrane protein</topology>
    </subcellularLocation>
</comment>
<evidence type="ECO:0000256" key="6">
    <source>
        <dbReference type="ARBA" id="ARBA00022989"/>
    </source>
</evidence>
<name>A0A9P0D4J4_9CUCU</name>
<dbReference type="GO" id="GO:0016020">
    <property type="term" value="C:membrane"/>
    <property type="evidence" value="ECO:0007669"/>
    <property type="project" value="InterPro"/>
</dbReference>
<evidence type="ECO:0000256" key="10">
    <source>
        <dbReference type="SAM" id="Phobius"/>
    </source>
</evidence>
<reference evidence="12" key="1">
    <citation type="submission" date="2022-01" db="EMBL/GenBank/DDBJ databases">
        <authorList>
            <person name="King R."/>
        </authorList>
    </citation>
    <scope>NUCLEOTIDE SEQUENCE</scope>
</reference>
<keyword evidence="7 10" id="KW-0472">Membrane</keyword>
<keyword evidence="5 10" id="KW-0812">Transmembrane</keyword>
<organism evidence="12 13">
    <name type="scientific">Psylliodes chrysocephalus</name>
    <dbReference type="NCBI Taxonomy" id="3402493"/>
    <lineage>
        <taxon>Eukaryota</taxon>
        <taxon>Metazoa</taxon>
        <taxon>Ecdysozoa</taxon>
        <taxon>Arthropoda</taxon>
        <taxon>Hexapoda</taxon>
        <taxon>Insecta</taxon>
        <taxon>Pterygota</taxon>
        <taxon>Neoptera</taxon>
        <taxon>Endopterygota</taxon>
        <taxon>Coleoptera</taxon>
        <taxon>Polyphaga</taxon>
        <taxon>Cucujiformia</taxon>
        <taxon>Chrysomeloidea</taxon>
        <taxon>Chrysomelidae</taxon>
        <taxon>Galerucinae</taxon>
        <taxon>Alticini</taxon>
        <taxon>Psylliodes</taxon>
    </lineage>
</organism>
<dbReference type="EC" id="3.4.24.85" evidence="3"/>
<proteinExistence type="predicted"/>
<dbReference type="EMBL" id="OV651820">
    <property type="protein sequence ID" value="CAH1114137.1"/>
    <property type="molecule type" value="Genomic_DNA"/>
</dbReference>
<evidence type="ECO:0000256" key="8">
    <source>
        <dbReference type="ARBA" id="ARBA00032658"/>
    </source>
</evidence>
<dbReference type="GO" id="GO:1905897">
    <property type="term" value="P:regulation of response to endoplasmic reticulum stress"/>
    <property type="evidence" value="ECO:0007669"/>
    <property type="project" value="TreeGrafter"/>
</dbReference>
<evidence type="ECO:0000256" key="9">
    <source>
        <dbReference type="ARBA" id="ARBA00045828"/>
    </source>
</evidence>
<dbReference type="PANTHER" id="PTHR13325">
    <property type="entry name" value="PROTEASE M50 MEMBRANE-BOUND TRANSCRIPTION FACTOR SITE 2 PROTEASE"/>
    <property type="match status" value="1"/>
</dbReference>